<keyword evidence="3" id="KW-1185">Reference proteome</keyword>
<dbReference type="Proteomes" id="UP001304650">
    <property type="component" value="Chromosome"/>
</dbReference>
<dbReference type="RefSeq" id="WP_314802384.1">
    <property type="nucleotide sequence ID" value="NZ_CP130319.1"/>
</dbReference>
<dbReference type="InterPro" id="IPR024535">
    <property type="entry name" value="RHGA/B-epi-like_pectate_lyase"/>
</dbReference>
<dbReference type="AlphaFoldDB" id="A0AA96LVR4"/>
<evidence type="ECO:0000259" key="1">
    <source>
        <dbReference type="PROSITE" id="PS50853"/>
    </source>
</evidence>
<dbReference type="PANTHER" id="PTHR31339:SF9">
    <property type="entry name" value="PLASMIN AND FIBRONECTIN-BINDING PROTEIN A"/>
    <property type="match status" value="1"/>
</dbReference>
<dbReference type="InterPro" id="IPR012334">
    <property type="entry name" value="Pectin_lyas_fold"/>
</dbReference>
<dbReference type="InterPro" id="IPR011050">
    <property type="entry name" value="Pectin_lyase_fold/virulence"/>
</dbReference>
<dbReference type="SMART" id="SM00060">
    <property type="entry name" value="FN3"/>
    <property type="match status" value="1"/>
</dbReference>
<gene>
    <name evidence="2" type="ORF">MJB10_05445</name>
</gene>
<keyword evidence="2" id="KW-0378">Hydrolase</keyword>
<reference evidence="2" key="1">
    <citation type="submission" date="2022-02" db="EMBL/GenBank/DDBJ databases">
        <title>Paenibacillus sp. MBLB1832 Whole Genome Shotgun Sequencing.</title>
        <authorList>
            <person name="Hwang C.Y."/>
            <person name="Cho E.-S."/>
            <person name="Seo M.-J."/>
        </authorList>
    </citation>
    <scope>NUCLEOTIDE SEQUENCE</scope>
    <source>
        <strain evidence="2">MBLB1832</strain>
    </source>
</reference>
<evidence type="ECO:0000313" key="2">
    <source>
        <dbReference type="EMBL" id="WNR45550.1"/>
    </source>
</evidence>
<dbReference type="PANTHER" id="PTHR31339">
    <property type="entry name" value="PECTIN LYASE-RELATED"/>
    <property type="match status" value="1"/>
</dbReference>
<dbReference type="PROSITE" id="PS50853">
    <property type="entry name" value="FN3"/>
    <property type="match status" value="1"/>
</dbReference>
<dbReference type="SUPFAM" id="SSF49265">
    <property type="entry name" value="Fibronectin type III"/>
    <property type="match status" value="1"/>
</dbReference>
<evidence type="ECO:0000313" key="3">
    <source>
        <dbReference type="Proteomes" id="UP001304650"/>
    </source>
</evidence>
<dbReference type="EMBL" id="CP130319">
    <property type="protein sequence ID" value="WNR45550.1"/>
    <property type="molecule type" value="Genomic_DNA"/>
</dbReference>
<dbReference type="GO" id="GO:0016787">
    <property type="term" value="F:hydrolase activity"/>
    <property type="evidence" value="ECO:0007669"/>
    <property type="project" value="UniProtKB-KW"/>
</dbReference>
<dbReference type="Gene3D" id="2.60.40.10">
    <property type="entry name" value="Immunoglobulins"/>
    <property type="match status" value="1"/>
</dbReference>
<dbReference type="CDD" id="cd00063">
    <property type="entry name" value="FN3"/>
    <property type="match status" value="1"/>
</dbReference>
<feature type="domain" description="Fibronectin type-III" evidence="1">
    <location>
        <begin position="644"/>
        <end position="728"/>
    </location>
</feature>
<sequence>MRIFSSTTIRIGIACVLVVRCVLSIWPVDHAAAAGTSTTILYDAGYLNVKDFGAKGDGVTDDTAAINSAIRSRIRFYGYPMNLYFPAGTYLVSDVINAVNPDGTDNAHLTLQGESKDATKIKLKDNASGYNSAASTTKAVIRFAGEQGTQNQAFNNFLFDLTVDTGVLNPKAIGVNYIASNQGSIRNVSIVSQDGQGEIGLDITRQTGPALVKNVSVSGFKYGIKTGMPLYSMTLENITLSNQTVTGLYNENQVLAVRKLTSTNTVPAIINTNNNTMLSIIDSIFLGGASGISAIQNVNHASLFARSLDGSQSSYSSVITNYGTVVTGKTVTEFNSDYVQRLFQSTISSLQLPVQETPALPEDSPTDWADVEDYGANPNDTIDDTTAIQNAMNSGKSTIYFHPRNQTSNTYIISSPITVSGNVKRIAGFGTFIKPTGGTPVKFVINDTNYPQLFIDRLFGQIQLSHVSTKDLVLLDDQIASYANTSGSGNLYLEDTYAYTFAFNGNKAWLRQVNPESPNSTQIVNNGGTVWALGVKTEWMHTVAKTMVGGKSELLGVFMYPAQGNVPVSTPAFETVDSQASIGYGIFNDAVKSYTILFRETRGGVTSDLLADPLVPKRTSAGTKVSLYTAIPLSGDIPFGDTSPPSTPTLTLQSKTGTSATLTWGASSDNVGVTGYMVYRGNLRVADTSSLTFTDTGLDSQTTYTYTVKAHDYLFNLSNSSNLVIKTP</sequence>
<dbReference type="Pfam" id="PF12708">
    <property type="entry name" value="Pect-lyase_RHGA_epim"/>
    <property type="match status" value="1"/>
</dbReference>
<dbReference type="InterPro" id="IPR013783">
    <property type="entry name" value="Ig-like_fold"/>
</dbReference>
<dbReference type="InterPro" id="IPR051801">
    <property type="entry name" value="GH28_Enzymes"/>
</dbReference>
<organism evidence="2 3">
    <name type="scientific">Paenibacillus roseopurpureus</name>
    <dbReference type="NCBI Taxonomy" id="2918901"/>
    <lineage>
        <taxon>Bacteria</taxon>
        <taxon>Bacillati</taxon>
        <taxon>Bacillota</taxon>
        <taxon>Bacilli</taxon>
        <taxon>Bacillales</taxon>
        <taxon>Paenibacillaceae</taxon>
        <taxon>Paenibacillus</taxon>
    </lineage>
</organism>
<dbReference type="KEGG" id="proo:MJB10_05445"/>
<dbReference type="InterPro" id="IPR036116">
    <property type="entry name" value="FN3_sf"/>
</dbReference>
<dbReference type="Gene3D" id="2.160.20.10">
    <property type="entry name" value="Single-stranded right-handed beta-helix, Pectin lyase-like"/>
    <property type="match status" value="2"/>
</dbReference>
<dbReference type="InterPro" id="IPR003961">
    <property type="entry name" value="FN3_dom"/>
</dbReference>
<name>A0AA96LVR4_9BACL</name>
<proteinExistence type="predicted"/>
<accession>A0AA96LVR4</accession>
<protein>
    <submittedName>
        <fullName evidence="2">Glycosyl hydrolase family 28-related protein</fullName>
    </submittedName>
</protein>
<dbReference type="SUPFAM" id="SSF51126">
    <property type="entry name" value="Pectin lyase-like"/>
    <property type="match status" value="2"/>
</dbReference>